<keyword evidence="10" id="KW-1133">Transmembrane helix</keyword>
<dbReference type="InterPro" id="IPR036950">
    <property type="entry name" value="PBP_transglycosylase"/>
</dbReference>
<evidence type="ECO:0000256" key="9">
    <source>
        <dbReference type="SAM" id="MobiDB-lite"/>
    </source>
</evidence>
<feature type="compositionally biased region" description="Gly residues" evidence="9">
    <location>
        <begin position="791"/>
        <end position="809"/>
    </location>
</feature>
<dbReference type="Gene3D" id="3.40.710.10">
    <property type="entry name" value="DD-peptidase/beta-lactamase superfamily"/>
    <property type="match status" value="1"/>
</dbReference>
<name>A0ABW4RYV0_9ACTN</name>
<evidence type="ECO:0000256" key="7">
    <source>
        <dbReference type="ARBA" id="ARBA00034000"/>
    </source>
</evidence>
<dbReference type="Gene3D" id="1.10.3810.10">
    <property type="entry name" value="Biosynthetic peptidoglycan transglycosylase-like"/>
    <property type="match status" value="1"/>
</dbReference>
<dbReference type="EC" id="2.4.-.-" evidence="13"/>
<evidence type="ECO:0000259" key="11">
    <source>
        <dbReference type="Pfam" id="PF00905"/>
    </source>
</evidence>
<dbReference type="EMBL" id="JBHUFZ010000032">
    <property type="protein sequence ID" value="MFD1891290.1"/>
    <property type="molecule type" value="Genomic_DNA"/>
</dbReference>
<feature type="domain" description="Penicillin-binding protein transpeptidase" evidence="11">
    <location>
        <begin position="379"/>
        <end position="626"/>
    </location>
</feature>
<evidence type="ECO:0000256" key="5">
    <source>
        <dbReference type="ARBA" id="ARBA00022801"/>
    </source>
</evidence>
<accession>A0ABW4RYV0</accession>
<keyword evidence="3 13" id="KW-0328">Glycosyltransferase</keyword>
<dbReference type="Pfam" id="PF00912">
    <property type="entry name" value="Transgly"/>
    <property type="match status" value="1"/>
</dbReference>
<dbReference type="GO" id="GO:0016757">
    <property type="term" value="F:glycosyltransferase activity"/>
    <property type="evidence" value="ECO:0007669"/>
    <property type="project" value="UniProtKB-KW"/>
</dbReference>
<feature type="compositionally biased region" description="Low complexity" evidence="9">
    <location>
        <begin position="703"/>
        <end position="790"/>
    </location>
</feature>
<feature type="region of interest" description="Disordered" evidence="9">
    <location>
        <begin position="693"/>
        <end position="823"/>
    </location>
</feature>
<dbReference type="SUPFAM" id="SSF53955">
    <property type="entry name" value="Lysozyme-like"/>
    <property type="match status" value="1"/>
</dbReference>
<dbReference type="InterPro" id="IPR023346">
    <property type="entry name" value="Lysozyme-like_dom_sf"/>
</dbReference>
<reference evidence="14" key="1">
    <citation type="journal article" date="2019" name="Int. J. Syst. Evol. Microbiol.">
        <title>The Global Catalogue of Microorganisms (GCM) 10K type strain sequencing project: providing services to taxonomists for standard genome sequencing and annotation.</title>
        <authorList>
            <consortium name="The Broad Institute Genomics Platform"/>
            <consortium name="The Broad Institute Genome Sequencing Center for Infectious Disease"/>
            <person name="Wu L."/>
            <person name="Ma J."/>
        </authorList>
    </citation>
    <scope>NUCLEOTIDE SEQUENCE [LARGE SCALE GENOMIC DNA]</scope>
    <source>
        <strain evidence="14">CAIM 431</strain>
    </source>
</reference>
<keyword evidence="6" id="KW-0511">Multifunctional enzyme</keyword>
<keyword evidence="14" id="KW-1185">Reference proteome</keyword>
<gene>
    <name evidence="13" type="ORF">ACFSCS_14025</name>
</gene>
<feature type="domain" description="Glycosyl transferase family 51" evidence="12">
    <location>
        <begin position="103"/>
        <end position="276"/>
    </location>
</feature>
<keyword evidence="2" id="KW-0645">Protease</keyword>
<dbReference type="InterPro" id="IPR012338">
    <property type="entry name" value="Beta-lactam/transpept-like"/>
</dbReference>
<keyword evidence="5" id="KW-0378">Hydrolase</keyword>
<evidence type="ECO:0000256" key="3">
    <source>
        <dbReference type="ARBA" id="ARBA00022676"/>
    </source>
</evidence>
<evidence type="ECO:0000259" key="12">
    <source>
        <dbReference type="Pfam" id="PF00912"/>
    </source>
</evidence>
<dbReference type="PANTHER" id="PTHR32282">
    <property type="entry name" value="BINDING PROTEIN TRANSPEPTIDASE, PUTATIVE-RELATED"/>
    <property type="match status" value="1"/>
</dbReference>
<dbReference type="Pfam" id="PF00905">
    <property type="entry name" value="Transpeptidase"/>
    <property type="match status" value="1"/>
</dbReference>
<evidence type="ECO:0000256" key="8">
    <source>
        <dbReference type="ARBA" id="ARBA00049902"/>
    </source>
</evidence>
<dbReference type="RefSeq" id="WP_343875604.1">
    <property type="nucleotide sequence ID" value="NZ_BAAAIX010000033.1"/>
</dbReference>
<proteinExistence type="predicted"/>
<protein>
    <submittedName>
        <fullName evidence="13">Transglycosylase domain-containing protein</fullName>
        <ecNumber evidence="13">2.4.-.-</ecNumber>
    </submittedName>
</protein>
<evidence type="ECO:0000256" key="10">
    <source>
        <dbReference type="SAM" id="Phobius"/>
    </source>
</evidence>
<evidence type="ECO:0000256" key="1">
    <source>
        <dbReference type="ARBA" id="ARBA00022645"/>
    </source>
</evidence>
<evidence type="ECO:0000313" key="14">
    <source>
        <dbReference type="Proteomes" id="UP001597326"/>
    </source>
</evidence>
<dbReference type="InterPro" id="IPR050396">
    <property type="entry name" value="Glycosyltr_51/Transpeptidase"/>
</dbReference>
<keyword evidence="1" id="KW-0121">Carboxypeptidase</keyword>
<feature type="transmembrane region" description="Helical" evidence="10">
    <location>
        <begin position="48"/>
        <end position="75"/>
    </location>
</feature>
<dbReference type="InterPro" id="IPR001460">
    <property type="entry name" value="PCN-bd_Tpept"/>
</dbReference>
<dbReference type="SUPFAM" id="SSF56601">
    <property type="entry name" value="beta-lactamase/transpeptidase-like"/>
    <property type="match status" value="1"/>
</dbReference>
<sequence>MADKQTPSRKGASSAKGATGARAAGSTTGASKAPAGGKGARPTSKKGLAARIAGILAIGALVLALVGMLAGLVFYNRTELPDPNRDFTTNTTFLYYNDSKTKLGSFAVQNRQSIPYAQMPQNIKDAVIAAENRSFWTDRGISPTGIVRSAWTIARGGEMQGGSTITQQYIKILYLSSDRTMTRKLRELALAVKLGKEVSKEQILEGYLNTIYFGRGAYGIQAASRSYFNTDAKNLTVPQSAVLASVLNNPSAFDPSVAKGNSQRLLERYRYVLSGMLEAGQITQAQHDQWAKALPAFPEIPLNQRWGGTNGYLLKAVQNELLAKGFTQAQIDGGGLSITTTFDKKLQDHAIEVGQKYKEEVGSNGPGGAKAIHPALASVDVATGGVLAMYGGDDYIKNTRNWATTARPAASTFKTYATVAGLRGGMSLRTQLKGNTFTPPGDSVPIRNEFSMQYGPVTLRKALADSINTAFVDMTDKLENGPAAVVKAATDAGVRKGAGWDLNGRIALGIAEVSPLDNAAGYATIANSGLRMDRHVVAQVKDAKGKVIYTAPTKGTQAIEEDVARDVISGLRSVVQSGTGSVVSSRNYQVAGKTGTNGIDRDGKNVITSAWFVGFTPQIATSAMFVAGDDGNGSLDAYRRPGDSAFFGGTYPARMWRDYMRVAMEGRDWQSFPEAGNVNLGQERVGQVHVPPATRTAQPTERGTQQQSQPSQSATEAASSAPAATSQAPATSQPAATSQAPATTQPAATTRAPATTQPATQAAAPRTTQAAPRTTQPVTQPTQRTTQQGNGTAGNGGGNGAGNGAGNQGAGNQPAGAGASGNG</sequence>
<dbReference type="Proteomes" id="UP001597326">
    <property type="component" value="Unassembled WGS sequence"/>
</dbReference>
<organism evidence="13 14">
    <name type="scientific">Luteococcus peritonei</name>
    <dbReference type="NCBI Taxonomy" id="88874"/>
    <lineage>
        <taxon>Bacteria</taxon>
        <taxon>Bacillati</taxon>
        <taxon>Actinomycetota</taxon>
        <taxon>Actinomycetes</taxon>
        <taxon>Propionibacteriales</taxon>
        <taxon>Propionibacteriaceae</taxon>
        <taxon>Luteococcus</taxon>
    </lineage>
</organism>
<feature type="region of interest" description="Disordered" evidence="9">
    <location>
        <begin position="1"/>
        <end position="43"/>
    </location>
</feature>
<dbReference type="InterPro" id="IPR001264">
    <property type="entry name" value="Glyco_trans_51"/>
</dbReference>
<dbReference type="PANTHER" id="PTHR32282:SF34">
    <property type="entry name" value="PENICILLIN-BINDING PROTEIN 1A"/>
    <property type="match status" value="1"/>
</dbReference>
<comment type="catalytic activity">
    <reaction evidence="8">
        <text>[GlcNAc-(1-&gt;4)-Mur2Ac(oyl-L-Ala-gamma-D-Glu-L-Lys-D-Ala-D-Ala)](n)-di-trans,octa-cis-undecaprenyl diphosphate + beta-D-GlcNAc-(1-&gt;4)-Mur2Ac(oyl-L-Ala-gamma-D-Glu-L-Lys-D-Ala-D-Ala)-di-trans,octa-cis-undecaprenyl diphosphate = [GlcNAc-(1-&gt;4)-Mur2Ac(oyl-L-Ala-gamma-D-Glu-L-Lys-D-Ala-D-Ala)](n+1)-di-trans,octa-cis-undecaprenyl diphosphate + di-trans,octa-cis-undecaprenyl diphosphate + H(+)</text>
        <dbReference type="Rhea" id="RHEA:23708"/>
        <dbReference type="Rhea" id="RHEA-COMP:9602"/>
        <dbReference type="Rhea" id="RHEA-COMP:9603"/>
        <dbReference type="ChEBI" id="CHEBI:15378"/>
        <dbReference type="ChEBI" id="CHEBI:58405"/>
        <dbReference type="ChEBI" id="CHEBI:60033"/>
        <dbReference type="ChEBI" id="CHEBI:78435"/>
        <dbReference type="EC" id="2.4.99.28"/>
    </reaction>
</comment>
<evidence type="ECO:0000256" key="2">
    <source>
        <dbReference type="ARBA" id="ARBA00022670"/>
    </source>
</evidence>
<keyword evidence="4 13" id="KW-0808">Transferase</keyword>
<comment type="catalytic activity">
    <reaction evidence="7">
        <text>Preferential cleavage: (Ac)2-L-Lys-D-Ala-|-D-Ala. Also transpeptidation of peptidyl-alanyl moieties that are N-acyl substituents of D-alanine.</text>
        <dbReference type="EC" id="3.4.16.4"/>
    </reaction>
</comment>
<keyword evidence="10" id="KW-0472">Membrane</keyword>
<evidence type="ECO:0000313" key="13">
    <source>
        <dbReference type="EMBL" id="MFD1891290.1"/>
    </source>
</evidence>
<comment type="caution">
    <text evidence="13">The sequence shown here is derived from an EMBL/GenBank/DDBJ whole genome shotgun (WGS) entry which is preliminary data.</text>
</comment>
<evidence type="ECO:0000256" key="4">
    <source>
        <dbReference type="ARBA" id="ARBA00022679"/>
    </source>
</evidence>
<evidence type="ECO:0000256" key="6">
    <source>
        <dbReference type="ARBA" id="ARBA00023268"/>
    </source>
</evidence>
<feature type="compositionally biased region" description="Low complexity" evidence="9">
    <location>
        <begin position="8"/>
        <end position="35"/>
    </location>
</feature>
<keyword evidence="10" id="KW-0812">Transmembrane</keyword>